<dbReference type="AlphaFoldDB" id="A0A7Y0L5B2"/>
<name>A0A7Y0L5B2_9FIRM</name>
<organism evidence="1 2">
    <name type="scientific">Sulfobacillus harzensis</name>
    <dbReference type="NCBI Taxonomy" id="2729629"/>
    <lineage>
        <taxon>Bacteria</taxon>
        <taxon>Bacillati</taxon>
        <taxon>Bacillota</taxon>
        <taxon>Clostridia</taxon>
        <taxon>Eubacteriales</taxon>
        <taxon>Clostridiales Family XVII. Incertae Sedis</taxon>
        <taxon>Sulfobacillus</taxon>
    </lineage>
</organism>
<comment type="caution">
    <text evidence="1">The sequence shown here is derived from an EMBL/GenBank/DDBJ whole genome shotgun (WGS) entry which is preliminary data.</text>
</comment>
<protein>
    <submittedName>
        <fullName evidence="1">Uncharacterized protein</fullName>
    </submittedName>
</protein>
<evidence type="ECO:0000313" key="2">
    <source>
        <dbReference type="Proteomes" id="UP000533476"/>
    </source>
</evidence>
<proteinExistence type="predicted"/>
<sequence>MTQQPLTQAELEAIRQLLSSALLEADKLTMYGDICQDTDLKAWLHGERKAALQRVRQLYALLDG</sequence>
<evidence type="ECO:0000313" key="1">
    <source>
        <dbReference type="EMBL" id="NMP23511.1"/>
    </source>
</evidence>
<dbReference type="RefSeq" id="WP_169100852.1">
    <property type="nucleotide sequence ID" value="NZ_JABBVZ010000054.1"/>
</dbReference>
<gene>
    <name evidence="1" type="ORF">HIJ39_14280</name>
</gene>
<accession>A0A7Y0L5B2</accession>
<dbReference type="Proteomes" id="UP000533476">
    <property type="component" value="Unassembled WGS sequence"/>
</dbReference>
<keyword evidence="2" id="KW-1185">Reference proteome</keyword>
<reference evidence="1 2" key="1">
    <citation type="submission" date="2020-04" db="EMBL/GenBank/DDBJ databases">
        <authorList>
            <person name="Zhang R."/>
            <person name="Schippers A."/>
        </authorList>
    </citation>
    <scope>NUCLEOTIDE SEQUENCE [LARGE SCALE GENOMIC DNA]</scope>
    <source>
        <strain evidence="1 2">DSM 109850</strain>
    </source>
</reference>
<dbReference type="EMBL" id="JABBVZ010000054">
    <property type="protein sequence ID" value="NMP23511.1"/>
    <property type="molecule type" value="Genomic_DNA"/>
</dbReference>